<feature type="transmembrane region" description="Helical" evidence="1">
    <location>
        <begin position="140"/>
        <end position="161"/>
    </location>
</feature>
<feature type="transmembrane region" description="Helical" evidence="1">
    <location>
        <begin position="31"/>
        <end position="50"/>
    </location>
</feature>
<comment type="caution">
    <text evidence="2">The sequence shown here is derived from an EMBL/GenBank/DDBJ whole genome shotgun (WGS) entry which is preliminary data.</text>
</comment>
<keyword evidence="3" id="KW-1185">Reference proteome</keyword>
<feature type="transmembrane region" description="Helical" evidence="1">
    <location>
        <begin position="110"/>
        <end position="134"/>
    </location>
</feature>
<dbReference type="EMBL" id="ANOG01000801">
    <property type="protein sequence ID" value="EMI17422.1"/>
    <property type="molecule type" value="Genomic_DNA"/>
</dbReference>
<accession>M5RPW0</accession>
<dbReference type="PATRIC" id="fig|1265738.3.peg.5650"/>
<protein>
    <submittedName>
        <fullName evidence="2">YeeE/YedE family protein</fullName>
    </submittedName>
</protein>
<reference evidence="2 3" key="1">
    <citation type="journal article" date="2013" name="Mar. Genomics">
        <title>Expression of sulfatases in Rhodopirellula baltica and the diversity of sulfatases in the genus Rhodopirellula.</title>
        <authorList>
            <person name="Wegner C.E."/>
            <person name="Richter-Heitmann T."/>
            <person name="Klindworth A."/>
            <person name="Klockow C."/>
            <person name="Richter M."/>
            <person name="Achstetter T."/>
            <person name="Glockner F.O."/>
            <person name="Harder J."/>
        </authorList>
    </citation>
    <scope>NUCLEOTIDE SEQUENCE [LARGE SCALE GENOMIC DNA]</scope>
    <source>
        <strain evidence="2 3">SM1</strain>
    </source>
</reference>
<dbReference type="Proteomes" id="UP000011991">
    <property type="component" value="Unassembled WGS sequence"/>
</dbReference>
<dbReference type="AlphaFoldDB" id="M5RPW0"/>
<feature type="transmembrane region" description="Helical" evidence="1">
    <location>
        <begin position="70"/>
        <end position="90"/>
    </location>
</feature>
<keyword evidence="1" id="KW-1133">Transmembrane helix</keyword>
<evidence type="ECO:0000313" key="2">
    <source>
        <dbReference type="EMBL" id="EMI17422.1"/>
    </source>
</evidence>
<dbReference type="InterPro" id="IPR007272">
    <property type="entry name" value="Sulf_transp_TsuA/YedE"/>
</dbReference>
<proteinExistence type="predicted"/>
<keyword evidence="1" id="KW-0812">Transmembrane</keyword>
<keyword evidence="1" id="KW-0472">Membrane</keyword>
<name>M5RPW0_9BACT</name>
<gene>
    <name evidence="2" type="ORF">RMSM_05651</name>
</gene>
<evidence type="ECO:0000313" key="3">
    <source>
        <dbReference type="Proteomes" id="UP000011991"/>
    </source>
</evidence>
<dbReference type="Pfam" id="PF04143">
    <property type="entry name" value="Sulf_transp"/>
    <property type="match status" value="1"/>
</dbReference>
<feature type="transmembrane region" description="Helical" evidence="1">
    <location>
        <begin position="182"/>
        <end position="202"/>
    </location>
</feature>
<evidence type="ECO:0000256" key="1">
    <source>
        <dbReference type="SAM" id="Phobius"/>
    </source>
</evidence>
<organism evidence="2 3">
    <name type="scientific">Rhodopirellula maiorica SM1</name>
    <dbReference type="NCBI Taxonomy" id="1265738"/>
    <lineage>
        <taxon>Bacteria</taxon>
        <taxon>Pseudomonadati</taxon>
        <taxon>Planctomycetota</taxon>
        <taxon>Planctomycetia</taxon>
        <taxon>Pirellulales</taxon>
        <taxon>Pirellulaceae</taxon>
        <taxon>Novipirellula</taxon>
    </lineage>
</organism>
<sequence>MVQTIRMTEEMMATTVHQTAESKSKNEADTAGAQTLALGMVFGVVFGFLLQKGGVAKFHVLIGQLLLQDFTVLKVMLSAVIVGMIGIHLLHRSGKVELHIKPTRYASNIIGGLLFGVGFALSAYCPGTGAAALGQGNYDAIAMMIGMMGGSYLFAECSGWIGRKIDPIGDRGKLTLFDWLPINRTAVVFGSAILLAVVLAVVETLTTR</sequence>